<reference evidence="2 3" key="1">
    <citation type="submission" date="2007-01" db="EMBL/GenBank/DDBJ databases">
        <title>Complete sequence of Psychromonas ingrahamii 37.</title>
        <authorList>
            <consortium name="US DOE Joint Genome Institute"/>
            <person name="Copeland A."/>
            <person name="Lucas S."/>
            <person name="Lapidus A."/>
            <person name="Barry K."/>
            <person name="Detter J.C."/>
            <person name="Glavina del Rio T."/>
            <person name="Hammon N."/>
            <person name="Israni S."/>
            <person name="Dalin E."/>
            <person name="Tice H."/>
            <person name="Pitluck S."/>
            <person name="Thompson L.S."/>
            <person name="Brettin T."/>
            <person name="Bruce D."/>
            <person name="Han C."/>
            <person name="Tapia R."/>
            <person name="Schmutz J."/>
            <person name="Larimer F."/>
            <person name="Land M."/>
            <person name="Hauser L."/>
            <person name="Kyrpides N."/>
            <person name="Ivanova N."/>
            <person name="Staley J."/>
            <person name="Richardson P."/>
        </authorList>
    </citation>
    <scope>NUCLEOTIDE SEQUENCE [LARGE SCALE GENOMIC DNA]</scope>
    <source>
        <strain evidence="2 3">37</strain>
    </source>
</reference>
<dbReference type="eggNOG" id="ENOG5033TAC">
    <property type="taxonomic scope" value="Bacteria"/>
</dbReference>
<dbReference type="Proteomes" id="UP000000639">
    <property type="component" value="Chromosome"/>
</dbReference>
<keyword evidence="1" id="KW-0732">Signal</keyword>
<feature type="signal peptide" evidence="1">
    <location>
        <begin position="1"/>
        <end position="21"/>
    </location>
</feature>
<accession>A1SSE8</accession>
<evidence type="ECO:0000313" key="3">
    <source>
        <dbReference type="Proteomes" id="UP000000639"/>
    </source>
</evidence>
<sequence>MFKNIKIFMLLLLSVLFFGCADEELEAVVSARGDDTPPITYSVTVKVSDDINGASISNAQVVLAGKTKITNALGAASFELAKASYSLSIAATGYKSYTHVFDLTADNQQVLAAMAETLPVPEVSYLFHSENEDSNFMQYWGDNWGSGATITNIDDDPDFIKVLKVSSGTNWGNKGAVAWGNEDQNAINISTYTHVKFKVKATNLTDVEVIVNSATKVESNIGYLINNGTLLENGWVEITAVLPDFSDMTWFALAFNGEQSGLVLLADVHFVTQTMIIQGPHEAAALPPQLSDAQAIVLYSDSLKQDKYISVWSSNWWNAPIYSQGNIDGNYYAKYEITELGTVGGAVGLEFGIENGFVDASAKTMMNFDMYVESGITQIQLKLVSDGGDSLYKTINPPTGEWVSHQAVFSELEVLSGTLEPSTLKLAGFIVFGEAGKSFYVDNIYFSGESIFSDLVVTVEDNNNVVIAGAIVSIGDLSVTADANGVATLNLQEGEHSVKVSADGFGLRQQIQSNVGGGAITLTMQPLNPGPFLPAPAPIHSDAEAFVLYSDSLLVDKNISFWEDNWYNAPVYSQVNLAGNNMAKFQITPDGRDGGVVGIQYGVEGGVVDASNKIGMRFDIYATSGVTQAVIQIVASNGARIQTIKPVTTGEWVSLELVFDDLVDSNQSFSSEELTQLGLQLWGTSSDSVYLDNIYFY</sequence>
<organism evidence="2 3">
    <name type="scientific">Psychromonas ingrahamii (strain DSM 17664 / CCUG 51855 / 37)</name>
    <dbReference type="NCBI Taxonomy" id="357804"/>
    <lineage>
        <taxon>Bacteria</taxon>
        <taxon>Pseudomonadati</taxon>
        <taxon>Pseudomonadota</taxon>
        <taxon>Gammaproteobacteria</taxon>
        <taxon>Alteromonadales</taxon>
        <taxon>Psychromonadaceae</taxon>
        <taxon>Psychromonas</taxon>
    </lineage>
</organism>
<dbReference type="InterPro" id="IPR008979">
    <property type="entry name" value="Galactose-bd-like_sf"/>
</dbReference>
<dbReference type="SUPFAM" id="SSF49464">
    <property type="entry name" value="Carboxypeptidase regulatory domain-like"/>
    <property type="match status" value="2"/>
</dbReference>
<dbReference type="SUPFAM" id="SSF49785">
    <property type="entry name" value="Galactose-binding domain-like"/>
    <property type="match status" value="2"/>
</dbReference>
<dbReference type="InterPro" id="IPR008969">
    <property type="entry name" value="CarboxyPept-like_regulatory"/>
</dbReference>
<dbReference type="EMBL" id="CP000510">
    <property type="protein sequence ID" value="ABM02413.1"/>
    <property type="molecule type" value="Genomic_DNA"/>
</dbReference>
<dbReference type="OrthoDB" id="5620247at2"/>
<gene>
    <name evidence="2" type="ordered locus">Ping_0559</name>
</gene>
<dbReference type="Gene3D" id="2.60.40.1120">
    <property type="entry name" value="Carboxypeptidase-like, regulatory domain"/>
    <property type="match status" value="2"/>
</dbReference>
<dbReference type="AlphaFoldDB" id="A1SSE8"/>
<dbReference type="HOGENOM" id="CLU_395277_0_0_6"/>
<dbReference type="RefSeq" id="WP_011768972.1">
    <property type="nucleotide sequence ID" value="NC_008709.1"/>
</dbReference>
<evidence type="ECO:0008006" key="4">
    <source>
        <dbReference type="Google" id="ProtNLM"/>
    </source>
</evidence>
<dbReference type="KEGG" id="pin:Ping_0559"/>
<evidence type="ECO:0000256" key="1">
    <source>
        <dbReference type="SAM" id="SignalP"/>
    </source>
</evidence>
<feature type="chain" id="PRO_5002636965" description="Carboxypeptidase regulatory-like domain-containing protein" evidence="1">
    <location>
        <begin position="22"/>
        <end position="697"/>
    </location>
</feature>
<dbReference type="PROSITE" id="PS51257">
    <property type="entry name" value="PROKAR_LIPOPROTEIN"/>
    <property type="match status" value="1"/>
</dbReference>
<evidence type="ECO:0000313" key="2">
    <source>
        <dbReference type="EMBL" id="ABM02413.1"/>
    </source>
</evidence>
<dbReference type="Gene3D" id="2.60.120.430">
    <property type="entry name" value="Galactose-binding lectin"/>
    <property type="match status" value="1"/>
</dbReference>
<name>A1SSE8_PSYIN</name>
<keyword evidence="3" id="KW-1185">Reference proteome</keyword>
<proteinExistence type="predicted"/>
<protein>
    <recommendedName>
        <fullName evidence="4">Carboxypeptidase regulatory-like domain-containing protein</fullName>
    </recommendedName>
</protein>